<evidence type="ECO:0000313" key="2">
    <source>
        <dbReference type="EMBL" id="CAG6483827.1"/>
    </source>
</evidence>
<evidence type="ECO:0000256" key="1">
    <source>
        <dbReference type="SAM" id="Coils"/>
    </source>
</evidence>
<dbReference type="EMBL" id="HBUE01097835">
    <property type="protein sequence ID" value="CAG6483827.1"/>
    <property type="molecule type" value="Transcribed_RNA"/>
</dbReference>
<sequence length="172" mass="19786">MDKDTSRIFTTNKMLEEVRLLNARNDKLLKDFGIDLNNLSDAACESLTDYAKIKQLTGLTELEPSFVDDYCYQEQSKALEARLQTITLKAQIKRLRAELKAEETDLAKLEHFVTETQAQLISSDEMEKLRVTREKWIEMLRSKQKTLMEKADVLNLDDLIAKVNAVEAEENA</sequence>
<organism evidence="2">
    <name type="scientific">Culex pipiens</name>
    <name type="common">House mosquito</name>
    <dbReference type="NCBI Taxonomy" id="7175"/>
    <lineage>
        <taxon>Eukaryota</taxon>
        <taxon>Metazoa</taxon>
        <taxon>Ecdysozoa</taxon>
        <taxon>Arthropoda</taxon>
        <taxon>Hexapoda</taxon>
        <taxon>Insecta</taxon>
        <taxon>Pterygota</taxon>
        <taxon>Neoptera</taxon>
        <taxon>Endopterygota</taxon>
        <taxon>Diptera</taxon>
        <taxon>Nematocera</taxon>
        <taxon>Culicoidea</taxon>
        <taxon>Culicidae</taxon>
        <taxon>Culicinae</taxon>
        <taxon>Culicini</taxon>
        <taxon>Culex</taxon>
        <taxon>Culex</taxon>
    </lineage>
</organism>
<protein>
    <submittedName>
        <fullName evidence="2">(northern house mosquito) hypothetical protein</fullName>
    </submittedName>
</protein>
<keyword evidence="1" id="KW-0175">Coiled coil</keyword>
<feature type="coiled-coil region" evidence="1">
    <location>
        <begin position="85"/>
        <end position="112"/>
    </location>
</feature>
<proteinExistence type="predicted"/>
<reference evidence="2" key="1">
    <citation type="submission" date="2021-05" db="EMBL/GenBank/DDBJ databases">
        <authorList>
            <person name="Alioto T."/>
            <person name="Alioto T."/>
            <person name="Gomez Garrido J."/>
        </authorList>
    </citation>
    <scope>NUCLEOTIDE SEQUENCE</scope>
</reference>
<name>A0A8D8BYU3_CULPI</name>
<dbReference type="AlphaFoldDB" id="A0A8D8BYU3"/>
<accession>A0A8D8BYU3</accession>